<evidence type="ECO:0000313" key="2">
    <source>
        <dbReference type="Proteomes" id="UP000007519"/>
    </source>
</evidence>
<dbReference type="RefSeq" id="WP_015691203.1">
    <property type="nucleotide sequence ID" value="NC_016940.1"/>
</dbReference>
<dbReference type="OrthoDB" id="980363at2"/>
<dbReference type="InterPro" id="IPR024508">
    <property type="entry name" value="DUF3226"/>
</dbReference>
<evidence type="ECO:0000313" key="1">
    <source>
        <dbReference type="EMBL" id="AFC23551.1"/>
    </source>
</evidence>
<organism evidence="1 2">
    <name type="scientific">Saprospira grandis (strain Lewin)</name>
    <dbReference type="NCBI Taxonomy" id="984262"/>
    <lineage>
        <taxon>Bacteria</taxon>
        <taxon>Pseudomonadati</taxon>
        <taxon>Bacteroidota</taxon>
        <taxon>Saprospiria</taxon>
        <taxon>Saprospirales</taxon>
        <taxon>Saprospiraceae</taxon>
        <taxon>Saprospira</taxon>
    </lineage>
</organism>
<name>H6L214_SAPGL</name>
<protein>
    <recommendedName>
        <fullName evidence="3">DUF4276 family protein</fullName>
    </recommendedName>
</protein>
<dbReference type="HOGENOM" id="CLU_108432_1_0_10"/>
<evidence type="ECO:0008006" key="3">
    <source>
        <dbReference type="Google" id="ProtNLM"/>
    </source>
</evidence>
<reference evidence="1 2" key="1">
    <citation type="journal article" date="2012" name="Stand. Genomic Sci.">
        <title>Complete genome sequencing and analysis of Saprospira grandis str. Lewin, a predatory marine bacterium.</title>
        <authorList>
            <person name="Saw J.H."/>
            <person name="Yuryev A."/>
            <person name="Kanbe M."/>
            <person name="Hou S."/>
            <person name="Young A.G."/>
            <person name="Aizawa S."/>
            <person name="Alam M."/>
        </authorList>
    </citation>
    <scope>NUCLEOTIDE SEQUENCE [LARGE SCALE GENOMIC DNA]</scope>
    <source>
        <strain evidence="1 2">Lewin</strain>
    </source>
</reference>
<sequence>MSKKNVKIFVEGQGELALFTQILEQRYKVVLEAEETENKQHFSAEINTEDYSIELAVYNKELKSGGIDSTKIESLMKHIKNLEKIGYNCFVFIDADTPQHRPAGGAAARKEYMKGLLEKYELKNTGFFIVPDNEKDGNLEDVMQHCIAERGKPFFSCLSSYTDCIKNLEKENFPKEVEGQDLDKKKYEWYVYMMLGHREGGKKSASPNRKYISDDIWDLDGLNDSPLVNYLDREVFYFLDKKT</sequence>
<dbReference type="Proteomes" id="UP000007519">
    <property type="component" value="Chromosome"/>
</dbReference>
<dbReference type="AlphaFoldDB" id="H6L214"/>
<gene>
    <name evidence="1" type="ordered locus">SGRA_0813</name>
</gene>
<dbReference type="Pfam" id="PF11536">
    <property type="entry name" value="DUF3226"/>
    <property type="match status" value="1"/>
</dbReference>
<keyword evidence="2" id="KW-1185">Reference proteome</keyword>
<dbReference type="STRING" id="984262.SGRA_0813"/>
<dbReference type="EMBL" id="CP002831">
    <property type="protein sequence ID" value="AFC23551.1"/>
    <property type="molecule type" value="Genomic_DNA"/>
</dbReference>
<accession>H6L214</accession>
<proteinExistence type="predicted"/>
<dbReference type="KEGG" id="sgn:SGRA_0813"/>